<evidence type="ECO:0000313" key="2">
    <source>
        <dbReference type="EMBL" id="KAK5981603.1"/>
    </source>
</evidence>
<proteinExistence type="predicted"/>
<feature type="non-terminal residue" evidence="2">
    <location>
        <position position="1"/>
    </location>
</feature>
<dbReference type="Proteomes" id="UP001331761">
    <property type="component" value="Unassembled WGS sequence"/>
</dbReference>
<organism evidence="2 3">
    <name type="scientific">Trichostrongylus colubriformis</name>
    <name type="common">Black scour worm</name>
    <dbReference type="NCBI Taxonomy" id="6319"/>
    <lineage>
        <taxon>Eukaryota</taxon>
        <taxon>Metazoa</taxon>
        <taxon>Ecdysozoa</taxon>
        <taxon>Nematoda</taxon>
        <taxon>Chromadorea</taxon>
        <taxon>Rhabditida</taxon>
        <taxon>Rhabditina</taxon>
        <taxon>Rhabditomorpha</taxon>
        <taxon>Strongyloidea</taxon>
        <taxon>Trichostrongylidae</taxon>
        <taxon>Trichostrongylus</taxon>
    </lineage>
</organism>
<gene>
    <name evidence="2" type="ORF">GCK32_006379</name>
</gene>
<keyword evidence="1" id="KW-1133">Transmembrane helix</keyword>
<keyword evidence="1" id="KW-0472">Membrane</keyword>
<dbReference type="EMBL" id="WIXE01006093">
    <property type="protein sequence ID" value="KAK5981603.1"/>
    <property type="molecule type" value="Genomic_DNA"/>
</dbReference>
<reference evidence="2 3" key="1">
    <citation type="submission" date="2019-10" db="EMBL/GenBank/DDBJ databases">
        <title>Assembly and Annotation for the nematode Trichostrongylus colubriformis.</title>
        <authorList>
            <person name="Martin J."/>
        </authorList>
    </citation>
    <scope>NUCLEOTIDE SEQUENCE [LARGE SCALE GENOMIC DNA]</scope>
    <source>
        <strain evidence="2">G859</strain>
        <tissue evidence="2">Whole worm</tissue>
    </source>
</reference>
<feature type="transmembrane region" description="Helical" evidence="1">
    <location>
        <begin position="9"/>
        <end position="28"/>
    </location>
</feature>
<accession>A0AAN8ISE4</accession>
<protein>
    <submittedName>
        <fullName evidence="2">Uncharacterized protein</fullName>
    </submittedName>
</protein>
<evidence type="ECO:0000256" key="1">
    <source>
        <dbReference type="SAM" id="Phobius"/>
    </source>
</evidence>
<sequence>FAIFACHRWYLFIIIISTVKLVVTVFAVDRT</sequence>
<name>A0AAN8ISE4_TRICO</name>
<evidence type="ECO:0000313" key="3">
    <source>
        <dbReference type="Proteomes" id="UP001331761"/>
    </source>
</evidence>
<comment type="caution">
    <text evidence="2">The sequence shown here is derived from an EMBL/GenBank/DDBJ whole genome shotgun (WGS) entry which is preliminary data.</text>
</comment>
<keyword evidence="3" id="KW-1185">Reference proteome</keyword>
<dbReference type="AlphaFoldDB" id="A0AAN8ISE4"/>
<keyword evidence="1" id="KW-0812">Transmembrane</keyword>